<dbReference type="InterPro" id="IPR015943">
    <property type="entry name" value="WD40/YVTN_repeat-like_dom_sf"/>
</dbReference>
<protein>
    <submittedName>
        <fullName evidence="5">PQQ-binding-like beta-propeller repeat protein</fullName>
    </submittedName>
</protein>
<dbReference type="Pfam" id="PF13360">
    <property type="entry name" value="PQQ_2"/>
    <property type="match status" value="1"/>
</dbReference>
<dbReference type="InterPro" id="IPR018391">
    <property type="entry name" value="PQQ_b-propeller_rpt"/>
</dbReference>
<dbReference type="OrthoDB" id="145878at2157"/>
<feature type="domain" description="Pyrrolo-quinoline quinone repeat" evidence="4">
    <location>
        <begin position="135"/>
        <end position="295"/>
    </location>
</feature>
<dbReference type="InterPro" id="IPR001680">
    <property type="entry name" value="WD40_rpt"/>
</dbReference>
<feature type="coiled-coil region" evidence="3">
    <location>
        <begin position="734"/>
        <end position="799"/>
    </location>
</feature>
<dbReference type="PROSITE" id="PS50294">
    <property type="entry name" value="WD_REPEATS_REGION"/>
    <property type="match status" value="4"/>
</dbReference>
<dbReference type="Pfam" id="PF00400">
    <property type="entry name" value="WD40"/>
    <property type="match status" value="1"/>
</dbReference>
<name>A0A6B0GMZ7_9EURY</name>
<dbReference type="SUPFAM" id="SSF50998">
    <property type="entry name" value="Quinoprotein alcohol dehydrogenase-like"/>
    <property type="match status" value="1"/>
</dbReference>
<dbReference type="SMART" id="SM00320">
    <property type="entry name" value="WD40"/>
    <property type="match status" value="5"/>
</dbReference>
<keyword evidence="2" id="KW-0677">Repeat</keyword>
<evidence type="ECO:0000256" key="2">
    <source>
        <dbReference type="ARBA" id="ARBA00022737"/>
    </source>
</evidence>
<dbReference type="AlphaFoldDB" id="A0A6B0GMZ7"/>
<comment type="caution">
    <text evidence="5">The sequence shown here is derived from an EMBL/GenBank/DDBJ whole genome shotgun (WGS) entry which is preliminary data.</text>
</comment>
<evidence type="ECO:0000313" key="5">
    <source>
        <dbReference type="EMBL" id="MWG36242.1"/>
    </source>
</evidence>
<dbReference type="EMBL" id="WSZK01000033">
    <property type="protein sequence ID" value="MWG36242.1"/>
    <property type="molecule type" value="Genomic_DNA"/>
</dbReference>
<dbReference type="SMART" id="SM00564">
    <property type="entry name" value="PQQ"/>
    <property type="match status" value="6"/>
</dbReference>
<keyword evidence="6" id="KW-1185">Reference proteome</keyword>
<accession>A0A6B0GMZ7</accession>
<sequence>MSRLIDSRVASCVLALLIITGGVVAFVPAGAQASTSNIQSADGGVLFTSSESAVKALDASDGSELWSFTGHSAPILGLAASPDGSTVFSGSSDDTVKALDASDGSELWSFTGHTSTISSVTTSPDGSTVFTGSKDATARALDASNGSELWSFTGHTSNVMSVAPSPDGSVVYTASADQTVKALDASDGSELWSFTGHTGYVDSVSPSPDGSTVYTASQDGTVRALNASNGSQKWSFSGHTTTVSAVWTDKSGDYVYTGSYDGTSRKIDAETGDQVWQVSLPGEANQYTEIALRSDSSGFWIGLDNGNVVEIEDSGASGSVLNEYQPHPSASVVRAATKHTIGSFSQSQTGDISGVVKTTDGSPVSGAQVVGYAVDYSHPEVNRGSVADTTSNARQTLQSVADKVPSDWRTQMDDGFSLVEDDGLFSSADANYVAVSQTGINTAPAVLDKGDISEPQVVLGEGEPAIFTVWDPTNTGTFGIQTSEWDRQLPGTSLSEATVVIEQVGPSNEGINGPVELELNKSSGSTFLDPDTLQYATYTLPAGHYKVTPRVDGETGTSYMIRVGDASSFISPDLPTLDGQLSQQSQQVQEYLDNGVFTRVTTTTNANGSFSFDIADENLKTVGVYAFKVPESSVPSGVDPSTLNYQNFSAMCEQVNLRSSFYSPTEVERVQVPQNPNSSVELTMVEARSPDFCGRYGEVNEQFEVWLSNLQNGSFGDLPSAMQQLLNETSDERLDELHGQMQNLSDSNEQLRDRYRAILENRTGIENPQVNVNISGLDNAEQRERIESLQQAITELQGSIEAQDPVADIDEDGLFNGGATFTRPLDPDQVMVTAHFANGTTAPVPAEYLSFDQSPNFGLETTETRVSVEDYPIGNAPGVELRYDVATETDLGSANTRASNPAFGGETPSLASTRFSTLEPGPDEIVTMELTPEDPAVFNDLQNVTIHAPDATELQTTLDGKTAQFATNGSGYYHIRATWTNTENTEFSQTYRLKATDTDQPDVARVMAVSGPTGRHLAVGGGLERGSLELSEGDQDIDITAVTPTGDVPSQVHVYLSGLSVAPDHTVSLSVVEGPTEEALNESVGVVVHTGTLAENALLYRGDGEVLRMPGSNGYGQVTETNSGTSITTETDDDGTLTVQVNNDPGFLDRFTHWLAGITPNISLGSITGLLPLTVTPTEGVFAGLLVPLVGRRRGDLR</sequence>
<dbReference type="Proteomes" id="UP000451471">
    <property type="component" value="Unassembled WGS sequence"/>
</dbReference>
<dbReference type="PANTHER" id="PTHR22847">
    <property type="entry name" value="WD40 REPEAT PROTEIN"/>
    <property type="match status" value="1"/>
</dbReference>
<dbReference type="PANTHER" id="PTHR22847:SF637">
    <property type="entry name" value="WD REPEAT DOMAIN 5B"/>
    <property type="match status" value="1"/>
</dbReference>
<proteinExistence type="predicted"/>
<evidence type="ECO:0000313" key="6">
    <source>
        <dbReference type="Proteomes" id="UP000451471"/>
    </source>
</evidence>
<evidence type="ECO:0000256" key="3">
    <source>
        <dbReference type="SAM" id="Coils"/>
    </source>
</evidence>
<dbReference type="InterPro" id="IPR002372">
    <property type="entry name" value="PQQ_rpt_dom"/>
</dbReference>
<dbReference type="Gene3D" id="2.130.10.10">
    <property type="entry name" value="YVTN repeat-like/Quinoprotein amine dehydrogenase"/>
    <property type="match status" value="2"/>
</dbReference>
<dbReference type="PROSITE" id="PS50082">
    <property type="entry name" value="WD_REPEATS_2"/>
    <property type="match status" value="5"/>
</dbReference>
<evidence type="ECO:0000259" key="4">
    <source>
        <dbReference type="Pfam" id="PF13360"/>
    </source>
</evidence>
<organism evidence="5 6">
    <name type="scientific">Halomarina oriensis</name>
    <dbReference type="NCBI Taxonomy" id="671145"/>
    <lineage>
        <taxon>Archaea</taxon>
        <taxon>Methanobacteriati</taxon>
        <taxon>Methanobacteriota</taxon>
        <taxon>Stenosarchaea group</taxon>
        <taxon>Halobacteria</taxon>
        <taxon>Halobacteriales</taxon>
        <taxon>Natronomonadaceae</taxon>
        <taxon>Halomarina</taxon>
    </lineage>
</organism>
<dbReference type="InterPro" id="IPR011047">
    <property type="entry name" value="Quinoprotein_ADH-like_sf"/>
</dbReference>
<evidence type="ECO:0000256" key="1">
    <source>
        <dbReference type="ARBA" id="ARBA00022574"/>
    </source>
</evidence>
<keyword evidence="1" id="KW-0853">WD repeat</keyword>
<keyword evidence="3" id="KW-0175">Coiled coil</keyword>
<gene>
    <name evidence="5" type="ORF">GQS65_17430</name>
</gene>
<dbReference type="CDD" id="cd00200">
    <property type="entry name" value="WD40"/>
    <property type="match status" value="1"/>
</dbReference>
<reference evidence="5 6" key="1">
    <citation type="submission" date="2019-12" db="EMBL/GenBank/DDBJ databases">
        <title>Halocatena pleomorpha gen. nov. sp. nov., an extremely halophilic archaeon of family Halobacteriaceae isolated from saltpan soil.</title>
        <authorList>
            <person name="Pal Y."/>
            <person name="Verma A."/>
            <person name="Krishnamurthi S."/>
            <person name="Kumar P."/>
        </authorList>
    </citation>
    <scope>NUCLEOTIDE SEQUENCE [LARGE SCALE GENOMIC DNA]</scope>
    <source>
        <strain evidence="5 6">JCM 16495</strain>
    </source>
</reference>